<dbReference type="Proteomes" id="UP001301728">
    <property type="component" value="Unassembled WGS sequence"/>
</dbReference>
<dbReference type="Pfam" id="PF14491">
    <property type="entry name" value="DUF4435"/>
    <property type="match status" value="1"/>
</dbReference>
<reference evidence="2 3" key="1">
    <citation type="submission" date="2023-12" db="EMBL/GenBank/DDBJ databases">
        <title>Baltic Sea Cyanobacteria.</title>
        <authorList>
            <person name="Delbaje E."/>
            <person name="Fewer D.P."/>
            <person name="Shishido T.K."/>
        </authorList>
    </citation>
    <scope>NUCLEOTIDE SEQUENCE [LARGE SCALE GENOMIC DNA]</scope>
    <source>
        <strain evidence="2 3">CCNP 1315</strain>
    </source>
</reference>
<organism evidence="2 3">
    <name type="scientific">Limnoraphis robusta CCNP1315</name>
    <dbReference type="NCBI Taxonomy" id="3110306"/>
    <lineage>
        <taxon>Bacteria</taxon>
        <taxon>Bacillati</taxon>
        <taxon>Cyanobacteriota</taxon>
        <taxon>Cyanophyceae</taxon>
        <taxon>Oscillatoriophycideae</taxon>
        <taxon>Oscillatoriales</taxon>
        <taxon>Sirenicapillariaceae</taxon>
        <taxon>Limnoraphis</taxon>
    </lineage>
</organism>
<dbReference type="RefSeq" id="WP_323275289.1">
    <property type="nucleotide sequence ID" value="NZ_JAYGHT010000009.1"/>
</dbReference>
<feature type="domain" description="DUF4435" evidence="1">
    <location>
        <begin position="25"/>
        <end position="239"/>
    </location>
</feature>
<evidence type="ECO:0000259" key="1">
    <source>
        <dbReference type="Pfam" id="PF14491"/>
    </source>
</evidence>
<accession>A0ABU5TTZ0</accession>
<sequence>MREFITPERTANKIRLMRTQFQGSFLLVEGDSDARFYKNLVNPEKCKINIAQGKNNLIQVLDILEGEQFLGVLAIIDADFDRLENNLPTQTNILLTDSHDLETMLLQSPALEKVLGEFGSEDKIYKLNQDIRSILLAGGVYIGYLRWISLKDSLELKFEGLSFSKFINKKTLAIDRLQLIETVKNNSQKPQINQQEIEQKMKSLERENHDAWCVCCGHDLIEILSMGLCQLLGSNNSKDVEADKIEKILRLAYESSYFRKTKLYSLIQQWESCNKPFVILHQAE</sequence>
<comment type="caution">
    <text evidence="2">The sequence shown here is derived from an EMBL/GenBank/DDBJ whole genome shotgun (WGS) entry which is preliminary data.</text>
</comment>
<name>A0ABU5TTZ0_9CYAN</name>
<dbReference type="InterPro" id="IPR029492">
    <property type="entry name" value="DUF4435"/>
</dbReference>
<evidence type="ECO:0000313" key="2">
    <source>
        <dbReference type="EMBL" id="MEA5518371.1"/>
    </source>
</evidence>
<gene>
    <name evidence="2" type="ORF">VB854_05355</name>
</gene>
<evidence type="ECO:0000313" key="3">
    <source>
        <dbReference type="Proteomes" id="UP001301728"/>
    </source>
</evidence>
<protein>
    <submittedName>
        <fullName evidence="2">DUF4435 domain-containing protein</fullName>
    </submittedName>
</protein>
<keyword evidence="3" id="KW-1185">Reference proteome</keyword>
<proteinExistence type="predicted"/>
<dbReference type="EMBL" id="JAYGHT010000009">
    <property type="protein sequence ID" value="MEA5518371.1"/>
    <property type="molecule type" value="Genomic_DNA"/>
</dbReference>